<dbReference type="RefSeq" id="WP_099255994.1">
    <property type="nucleotide sequence ID" value="NZ_NHOA01000113.1"/>
</dbReference>
<sequence length="280" mass="32015">MTLRTDGRGASLSSLDSTFSHDEVSMTLTRCGLLVDRAETLAQLYAKHRDWTVVEEKWIDERVDQRSTRGSSKGIYRALSSRFKTVGSELPSIVQLPSVLDQCETVRDKAQVLYFYLLEDDPLVQYAAHRYVDRLLKSGVDGLNFDQETIERLLNEFHYDDGSEFSYAESTTRRWGEGLRSVMREIDVLDTQQTLQGQIPNLGPTPLLVASGYSWETHGDDWLSQPTGWLYLFQPDQYWDSLAERVSDDSSWEASGIHGELKLQPIDDTYSWADPWEGEI</sequence>
<proteinExistence type="predicted"/>
<dbReference type="InterPro" id="IPR014948">
    <property type="entry name" value="BrxA"/>
</dbReference>
<dbReference type="Proteomes" id="UP000222824">
    <property type="component" value="Unassembled WGS sequence"/>
</dbReference>
<protein>
    <recommendedName>
        <fullName evidence="3">DUF1819 domain-containing protein</fullName>
    </recommendedName>
</protein>
<accession>A0A2G1WGW9</accession>
<gene>
    <name evidence="1" type="ORF">DJ69_12925</name>
</gene>
<evidence type="ECO:0008006" key="3">
    <source>
        <dbReference type="Google" id="ProtNLM"/>
    </source>
</evidence>
<dbReference type="AlphaFoldDB" id="A0A2G1WGW9"/>
<dbReference type="Gene3D" id="1.10.3540.10">
    <property type="entry name" value="uncharacterized protein from magnetospirillum magneticum domain"/>
    <property type="match status" value="1"/>
</dbReference>
<dbReference type="EMBL" id="NHOA01000113">
    <property type="protein sequence ID" value="PHQ38248.1"/>
    <property type="molecule type" value="Genomic_DNA"/>
</dbReference>
<comment type="caution">
    <text evidence="1">The sequence shown here is derived from an EMBL/GenBank/DDBJ whole genome shotgun (WGS) entry which is preliminary data.</text>
</comment>
<evidence type="ECO:0000313" key="2">
    <source>
        <dbReference type="Proteomes" id="UP000222824"/>
    </source>
</evidence>
<organism evidence="1 2">
    <name type="scientific">Halorubrum persicum</name>
    <dbReference type="NCBI Taxonomy" id="1383844"/>
    <lineage>
        <taxon>Archaea</taxon>
        <taxon>Methanobacteriati</taxon>
        <taxon>Methanobacteriota</taxon>
        <taxon>Stenosarchaea group</taxon>
        <taxon>Halobacteria</taxon>
        <taxon>Halobacteriales</taxon>
        <taxon>Haloferacaceae</taxon>
        <taxon>Halorubrum</taxon>
    </lineage>
</organism>
<dbReference type="OrthoDB" id="172333at2157"/>
<reference evidence="1 2" key="1">
    <citation type="journal article" date="2014" name="Front. Microbiol.">
        <title>Population and genomic analysis of the genus Halorubrum.</title>
        <authorList>
            <person name="Fullmer M.S."/>
            <person name="Soucy S.M."/>
            <person name="Swithers K.S."/>
            <person name="Makkay A.M."/>
            <person name="Wheeler R."/>
            <person name="Ventosa A."/>
            <person name="Gogarten J.P."/>
            <person name="Papke R.T."/>
        </authorList>
    </citation>
    <scope>NUCLEOTIDE SEQUENCE [LARGE SCALE GENOMIC DNA]</scope>
    <source>
        <strain evidence="1 2">C49</strain>
    </source>
</reference>
<dbReference type="InterPro" id="IPR023137">
    <property type="entry name" value="BrxA_sf"/>
</dbReference>
<dbReference type="Pfam" id="PF08849">
    <property type="entry name" value="BrxA"/>
    <property type="match status" value="1"/>
</dbReference>
<evidence type="ECO:0000313" key="1">
    <source>
        <dbReference type="EMBL" id="PHQ38248.1"/>
    </source>
</evidence>
<keyword evidence="2" id="KW-1185">Reference proteome</keyword>
<name>A0A2G1WGW9_9EURY</name>